<evidence type="ECO:0000256" key="1">
    <source>
        <dbReference type="ARBA" id="ARBA00009670"/>
    </source>
</evidence>
<accession>A0A0C3P9D0</accession>
<name>A0A0C3P9D0_PISTI</name>
<dbReference type="GO" id="GO:0007005">
    <property type="term" value="P:mitochondrion organization"/>
    <property type="evidence" value="ECO:0007669"/>
    <property type="project" value="TreeGrafter"/>
</dbReference>
<evidence type="ECO:0000313" key="4">
    <source>
        <dbReference type="Proteomes" id="UP000054217"/>
    </source>
</evidence>
<dbReference type="InterPro" id="IPR004147">
    <property type="entry name" value="ABC1_dom"/>
</dbReference>
<gene>
    <name evidence="3" type="ORF">M404DRAFT_130431</name>
</gene>
<keyword evidence="4" id="KW-1185">Reference proteome</keyword>
<dbReference type="PANTHER" id="PTHR43173:SF19">
    <property type="entry name" value="AARF DOMAIN-CONTAINING PROTEIN KINASE 1"/>
    <property type="match status" value="1"/>
</dbReference>
<comment type="similarity">
    <text evidence="1">Belongs to the protein kinase superfamily. ADCK protein kinase family.</text>
</comment>
<dbReference type="AlphaFoldDB" id="A0A0C3P9D0"/>
<dbReference type="Proteomes" id="UP000054217">
    <property type="component" value="Unassembled WGS sequence"/>
</dbReference>
<dbReference type="GO" id="GO:0005743">
    <property type="term" value="C:mitochondrial inner membrane"/>
    <property type="evidence" value="ECO:0007669"/>
    <property type="project" value="TreeGrafter"/>
</dbReference>
<reference evidence="4" key="2">
    <citation type="submission" date="2015-01" db="EMBL/GenBank/DDBJ databases">
        <title>Evolutionary Origins and Diversification of the Mycorrhizal Mutualists.</title>
        <authorList>
            <consortium name="DOE Joint Genome Institute"/>
            <consortium name="Mycorrhizal Genomics Consortium"/>
            <person name="Kohler A."/>
            <person name="Kuo A."/>
            <person name="Nagy L.G."/>
            <person name="Floudas D."/>
            <person name="Copeland A."/>
            <person name="Barry K.W."/>
            <person name="Cichocki N."/>
            <person name="Veneault-Fourrey C."/>
            <person name="LaButti K."/>
            <person name="Lindquist E.A."/>
            <person name="Lipzen A."/>
            <person name="Lundell T."/>
            <person name="Morin E."/>
            <person name="Murat C."/>
            <person name="Riley R."/>
            <person name="Ohm R."/>
            <person name="Sun H."/>
            <person name="Tunlid A."/>
            <person name="Henrissat B."/>
            <person name="Grigoriev I.V."/>
            <person name="Hibbett D.S."/>
            <person name="Martin F."/>
        </authorList>
    </citation>
    <scope>NUCLEOTIDE SEQUENCE [LARGE SCALE GENOMIC DNA]</scope>
    <source>
        <strain evidence="4">Marx 270</strain>
    </source>
</reference>
<dbReference type="InterPro" id="IPR011009">
    <property type="entry name" value="Kinase-like_dom_sf"/>
</dbReference>
<dbReference type="InterPro" id="IPR045307">
    <property type="entry name" value="ADCK1_dom"/>
</dbReference>
<dbReference type="GO" id="GO:0055088">
    <property type="term" value="P:lipid homeostasis"/>
    <property type="evidence" value="ECO:0007669"/>
    <property type="project" value="TreeGrafter"/>
</dbReference>
<reference evidence="3 4" key="1">
    <citation type="submission" date="2014-04" db="EMBL/GenBank/DDBJ databases">
        <authorList>
            <consortium name="DOE Joint Genome Institute"/>
            <person name="Kuo A."/>
            <person name="Kohler A."/>
            <person name="Costa M.D."/>
            <person name="Nagy L.G."/>
            <person name="Floudas D."/>
            <person name="Copeland A."/>
            <person name="Barry K.W."/>
            <person name="Cichocki N."/>
            <person name="Veneault-Fourrey C."/>
            <person name="LaButti K."/>
            <person name="Lindquist E.A."/>
            <person name="Lipzen A."/>
            <person name="Lundell T."/>
            <person name="Morin E."/>
            <person name="Murat C."/>
            <person name="Sun H."/>
            <person name="Tunlid A."/>
            <person name="Henrissat B."/>
            <person name="Grigoriev I.V."/>
            <person name="Hibbett D.S."/>
            <person name="Martin F."/>
            <person name="Nordberg H.P."/>
            <person name="Cantor M.N."/>
            <person name="Hua S.X."/>
        </authorList>
    </citation>
    <scope>NUCLEOTIDE SEQUENCE [LARGE SCALE GENOMIC DNA]</scope>
    <source>
        <strain evidence="3 4">Marx 270</strain>
    </source>
</reference>
<evidence type="ECO:0000313" key="3">
    <source>
        <dbReference type="EMBL" id="KIO10135.1"/>
    </source>
</evidence>
<dbReference type="CDD" id="cd13969">
    <property type="entry name" value="ADCK1-like"/>
    <property type="match status" value="1"/>
</dbReference>
<dbReference type="SUPFAM" id="SSF56112">
    <property type="entry name" value="Protein kinase-like (PK-like)"/>
    <property type="match status" value="1"/>
</dbReference>
<dbReference type="HOGENOM" id="CLU_006533_2_5_1"/>
<proteinExistence type="inferred from homology"/>
<dbReference type="EMBL" id="KN831953">
    <property type="protein sequence ID" value="KIO10135.1"/>
    <property type="molecule type" value="Genomic_DNA"/>
</dbReference>
<evidence type="ECO:0000259" key="2">
    <source>
        <dbReference type="Pfam" id="PF03109"/>
    </source>
</evidence>
<sequence>MLYKPGARSRWALPSRLLFHHSGDGFRLRQRLPSLLHFSQAAGLQASERHSGVKPGLTFATTILVLGGIGYVAYEQYQPFRHSLLAVVRCSRVAAAAVLGVVDYKLTFARSYASEAEKAQGYSQCHTRSARRVLRALLANGGVFIKIGQHMASLIVLPQEWRNTMRPLQDQCDPTSYEDVEALFLSDMGKPISELFEDFDPTPIGVASLAQVHTGKHRESGKMVAVKLQHPNLAEFCEIDMEMVTVTLGWVKRWFPEFEFTWLGEEMRVNLPKEMDFVNEAQNARRAAANFANVSTSLYIPEVISATKRVLIMEYIQGARVDDLAFLRKEGIDNNKVALELARIFGRMVFVDGWFHADPHPGNLLIRRATRDSRSPYNFEIVLLDHGLYFDMDDQLRINYSKWWLSLIAKVSPKTLEDRKKYAELVGNITPDLYPVFEAAITGRVALEGSWQDESNSGAFDRASSIIDVPPFSEAEGQAIRNAVSNEGILLSVLDVLRRIPRRVVMVLKLNDLTRSLDHALATTHSSARIFLITAKYCMAAVWQDDYRRIQQRGLQMYGWFGSLRRLVSCWWKYATGYATLTLFENVMDIRASLTRLLTMGHTCILTKRLR</sequence>
<feature type="domain" description="ABC1 atypical kinase-like" evidence="2">
    <location>
        <begin position="168"/>
        <end position="410"/>
    </location>
</feature>
<dbReference type="InParanoid" id="A0A0C3P9D0"/>
<dbReference type="Pfam" id="PF03109">
    <property type="entry name" value="ABC1"/>
    <property type="match status" value="1"/>
</dbReference>
<organism evidence="3 4">
    <name type="scientific">Pisolithus tinctorius Marx 270</name>
    <dbReference type="NCBI Taxonomy" id="870435"/>
    <lineage>
        <taxon>Eukaryota</taxon>
        <taxon>Fungi</taxon>
        <taxon>Dikarya</taxon>
        <taxon>Basidiomycota</taxon>
        <taxon>Agaricomycotina</taxon>
        <taxon>Agaricomycetes</taxon>
        <taxon>Agaricomycetidae</taxon>
        <taxon>Boletales</taxon>
        <taxon>Sclerodermatineae</taxon>
        <taxon>Pisolithaceae</taxon>
        <taxon>Pisolithus</taxon>
    </lineage>
</organism>
<dbReference type="FunCoup" id="A0A0C3P9D0">
    <property type="interactions" value="173"/>
</dbReference>
<dbReference type="InterPro" id="IPR051130">
    <property type="entry name" value="Mito_struct-func_regulator"/>
</dbReference>
<dbReference type="STRING" id="870435.A0A0C3P9D0"/>
<dbReference type="OrthoDB" id="427480at2759"/>
<protein>
    <recommendedName>
        <fullName evidence="2">ABC1 atypical kinase-like domain-containing protein</fullName>
    </recommendedName>
</protein>
<dbReference type="PANTHER" id="PTHR43173">
    <property type="entry name" value="ABC1 FAMILY PROTEIN"/>
    <property type="match status" value="1"/>
</dbReference>